<name>A0A5E8APK3_9SPHN</name>
<feature type="compositionally biased region" description="Low complexity" evidence="1">
    <location>
        <begin position="72"/>
        <end position="81"/>
    </location>
</feature>
<protein>
    <submittedName>
        <fullName evidence="2">Ribbon-helix-helix protein, copG family</fullName>
    </submittedName>
</protein>
<sequence length="81" mass="8067">MGREGENLTTGAGEPPSAADAYKASGAALGGLHGWSDCRSGTKGQPPLAFPRAGGPPGEGCGADEQRRASARQRVSASARS</sequence>
<accession>A0A5E8APK3</accession>
<gene>
    <name evidence="2" type="ORF">SPHINGO391_520208</name>
</gene>
<dbReference type="AlphaFoldDB" id="A0A5E8APK3"/>
<evidence type="ECO:0000313" key="3">
    <source>
        <dbReference type="Proteomes" id="UP000326857"/>
    </source>
</evidence>
<feature type="region of interest" description="Disordered" evidence="1">
    <location>
        <begin position="32"/>
        <end position="81"/>
    </location>
</feature>
<evidence type="ECO:0000256" key="1">
    <source>
        <dbReference type="SAM" id="MobiDB-lite"/>
    </source>
</evidence>
<reference evidence="2 3" key="1">
    <citation type="submission" date="2019-09" db="EMBL/GenBank/DDBJ databases">
        <authorList>
            <person name="Dittami M. S."/>
        </authorList>
    </citation>
    <scope>NUCLEOTIDE SEQUENCE [LARGE SCALE GENOMIC DNA]</scope>
    <source>
        <strain evidence="2">SPHINGO391</strain>
    </source>
</reference>
<proteinExistence type="predicted"/>
<feature type="region of interest" description="Disordered" evidence="1">
    <location>
        <begin position="1"/>
        <end position="20"/>
    </location>
</feature>
<dbReference type="EMBL" id="CABVLI010000048">
    <property type="protein sequence ID" value="VVT31630.1"/>
    <property type="molecule type" value="Genomic_DNA"/>
</dbReference>
<dbReference type="Proteomes" id="UP000326857">
    <property type="component" value="Unassembled WGS sequence"/>
</dbReference>
<evidence type="ECO:0000313" key="2">
    <source>
        <dbReference type="EMBL" id="VVT31630.1"/>
    </source>
</evidence>
<organism evidence="2 3">
    <name type="scientific">Sphingomonas aurantiaca</name>
    <dbReference type="NCBI Taxonomy" id="185949"/>
    <lineage>
        <taxon>Bacteria</taxon>
        <taxon>Pseudomonadati</taxon>
        <taxon>Pseudomonadota</taxon>
        <taxon>Alphaproteobacteria</taxon>
        <taxon>Sphingomonadales</taxon>
        <taxon>Sphingomonadaceae</taxon>
        <taxon>Sphingomonas</taxon>
    </lineage>
</organism>